<comment type="caution">
    <text evidence="2">The sequence shown here is derived from an EMBL/GenBank/DDBJ whole genome shotgun (WGS) entry which is preliminary data.</text>
</comment>
<accession>A0A1F5JNE9</accession>
<dbReference type="AlphaFoldDB" id="A0A1F5JNE9"/>
<keyword evidence="1" id="KW-0175">Coiled coil</keyword>
<feature type="coiled-coil region" evidence="1">
    <location>
        <begin position="50"/>
        <end position="97"/>
    </location>
</feature>
<evidence type="ECO:0000256" key="1">
    <source>
        <dbReference type="SAM" id="Coils"/>
    </source>
</evidence>
<dbReference type="EMBL" id="MFCV01000049">
    <property type="protein sequence ID" value="OGE29970.1"/>
    <property type="molecule type" value="Genomic_DNA"/>
</dbReference>
<name>A0A1F5JNE9_9BACT</name>
<organism evidence="2 3">
    <name type="scientific">Candidatus Daviesbacteria bacterium RIFCSPHIGHO2_02_FULL_36_13</name>
    <dbReference type="NCBI Taxonomy" id="1797768"/>
    <lineage>
        <taxon>Bacteria</taxon>
        <taxon>Candidatus Daviesiibacteriota</taxon>
    </lineage>
</organism>
<gene>
    <name evidence="2" type="ORF">A3C59_02525</name>
</gene>
<sequence length="232" mass="25063">MIRFLPFILVIFLVLGGLGYWRFFASKPSLPSPGSDYSTDQIQFPVTGADATLEEKVEILEEIAKKLVAQKATTTDLDSINTSIAELKTKVSALETASPTTTTTTSTQTSTSKSSVYIPLGSGGGPWGNQDWYSTPEYQIALDPANYPGYSGMVLEVTFRLAESAGTGSVRLYNTTDSSATSSQLDTTSSEFVLKNSASFKLPTGSKTYKLQIKSTDGKNLFIQSARIKVNF</sequence>
<dbReference type="Proteomes" id="UP000176902">
    <property type="component" value="Unassembled WGS sequence"/>
</dbReference>
<dbReference type="STRING" id="1797768.A3C59_02525"/>
<evidence type="ECO:0000313" key="2">
    <source>
        <dbReference type="EMBL" id="OGE29970.1"/>
    </source>
</evidence>
<proteinExistence type="predicted"/>
<protein>
    <submittedName>
        <fullName evidence="2">Uncharacterized protein</fullName>
    </submittedName>
</protein>
<reference evidence="2 3" key="1">
    <citation type="journal article" date="2016" name="Nat. Commun.">
        <title>Thousands of microbial genomes shed light on interconnected biogeochemical processes in an aquifer system.</title>
        <authorList>
            <person name="Anantharaman K."/>
            <person name="Brown C.T."/>
            <person name="Hug L.A."/>
            <person name="Sharon I."/>
            <person name="Castelle C.J."/>
            <person name="Probst A.J."/>
            <person name="Thomas B.C."/>
            <person name="Singh A."/>
            <person name="Wilkins M.J."/>
            <person name="Karaoz U."/>
            <person name="Brodie E.L."/>
            <person name="Williams K.H."/>
            <person name="Hubbard S.S."/>
            <person name="Banfield J.F."/>
        </authorList>
    </citation>
    <scope>NUCLEOTIDE SEQUENCE [LARGE SCALE GENOMIC DNA]</scope>
</reference>
<evidence type="ECO:0000313" key="3">
    <source>
        <dbReference type="Proteomes" id="UP000176902"/>
    </source>
</evidence>